<reference evidence="7 8" key="1">
    <citation type="journal article" date="2019" name="Int. J. Syst. Evol. Microbiol.">
        <title>The Global Catalogue of Microorganisms (GCM) 10K type strain sequencing project: providing services to taxonomists for standard genome sequencing and annotation.</title>
        <authorList>
            <consortium name="The Broad Institute Genomics Platform"/>
            <consortium name="The Broad Institute Genome Sequencing Center for Infectious Disease"/>
            <person name="Wu L."/>
            <person name="Ma J."/>
        </authorList>
    </citation>
    <scope>NUCLEOTIDE SEQUENCE [LARGE SCALE GENOMIC DNA]</scope>
    <source>
        <strain evidence="7 8">JCM 30072</strain>
    </source>
</reference>
<dbReference type="InterPro" id="IPR013762">
    <property type="entry name" value="Integrase-like_cat_sf"/>
</dbReference>
<dbReference type="GO" id="GO:0015074">
    <property type="term" value="P:DNA integration"/>
    <property type="evidence" value="ECO:0007669"/>
    <property type="project" value="UniProtKB-KW"/>
</dbReference>
<evidence type="ECO:0000256" key="2">
    <source>
        <dbReference type="ARBA" id="ARBA00023125"/>
    </source>
</evidence>
<dbReference type="GO" id="GO:0003677">
    <property type="term" value="F:DNA binding"/>
    <property type="evidence" value="ECO:0007669"/>
    <property type="project" value="UniProtKB-UniRule"/>
</dbReference>
<dbReference type="GO" id="GO:0006310">
    <property type="term" value="P:DNA recombination"/>
    <property type="evidence" value="ECO:0007669"/>
    <property type="project" value="UniProtKB-KW"/>
</dbReference>
<feature type="domain" description="Core-binding (CB)" evidence="6">
    <location>
        <begin position="1"/>
        <end position="97"/>
    </location>
</feature>
<keyword evidence="8" id="KW-1185">Reference proteome</keyword>
<protein>
    <submittedName>
        <fullName evidence="7">Tyrosine-type recombinase/integrase</fullName>
    </submittedName>
</protein>
<evidence type="ECO:0000256" key="4">
    <source>
        <dbReference type="PROSITE-ProRule" id="PRU01248"/>
    </source>
</evidence>
<accession>A0ABD5W5R3</accession>
<dbReference type="SUPFAM" id="SSF56349">
    <property type="entry name" value="DNA breaking-rejoining enzymes"/>
    <property type="match status" value="1"/>
</dbReference>
<dbReference type="PANTHER" id="PTHR30349">
    <property type="entry name" value="PHAGE INTEGRASE-RELATED"/>
    <property type="match status" value="1"/>
</dbReference>
<dbReference type="Gene3D" id="1.10.443.10">
    <property type="entry name" value="Intergrase catalytic core"/>
    <property type="match status" value="1"/>
</dbReference>
<evidence type="ECO:0000313" key="8">
    <source>
        <dbReference type="Proteomes" id="UP001596445"/>
    </source>
</evidence>
<dbReference type="PROSITE" id="PS51900">
    <property type="entry name" value="CB"/>
    <property type="match status" value="1"/>
</dbReference>
<dbReference type="RefSeq" id="WP_267163862.1">
    <property type="nucleotide sequence ID" value="NZ_CP112972.1"/>
</dbReference>
<comment type="caution">
    <text evidence="7">The sequence shown here is derived from an EMBL/GenBank/DDBJ whole genome shotgun (WGS) entry which is preliminary data.</text>
</comment>
<keyword evidence="3" id="KW-0233">DNA recombination</keyword>
<evidence type="ECO:0000256" key="3">
    <source>
        <dbReference type="ARBA" id="ARBA00023172"/>
    </source>
</evidence>
<dbReference type="InterPro" id="IPR044068">
    <property type="entry name" value="CB"/>
</dbReference>
<sequence>MNTDTLLTEFRRRQETKKADSSARSYAHTAKVWAEWLAEPGLKDFDHNSRERSSKKLWEGTTGDLQVFLRQQLQSGLAGGTVQNRRWHISILYDELEEMKREGGYGIPDFENPTENLDVSDWQTLKAKPRKQQESKELDYLGPQDIKKLYENAPSPTLRNELIIRLLYQTGLRRGELSETRLEDVNTDERAIKVHAEKTHLNRTVYYQPSLDSLMTRWVNVERKSLSTAGSEYLFPTFKTDKIKPAQIGQIVRKAAESAGIQSVLYTDASGQEQVKITAHILRHSFAVQSVKNGMDTRRLQMLMGHAKIDTTERYLKFADDDLKDAVRKSGAGSESIPSS</sequence>
<dbReference type="InterPro" id="IPR002104">
    <property type="entry name" value="Integrase_catalytic"/>
</dbReference>
<organism evidence="7 8">
    <name type="scientific">Halovenus salina</name>
    <dbReference type="NCBI Taxonomy" id="1510225"/>
    <lineage>
        <taxon>Archaea</taxon>
        <taxon>Methanobacteriati</taxon>
        <taxon>Methanobacteriota</taxon>
        <taxon>Stenosarchaea group</taxon>
        <taxon>Halobacteria</taxon>
        <taxon>Halobacteriales</taxon>
        <taxon>Haloarculaceae</taxon>
        <taxon>Halovenus</taxon>
    </lineage>
</organism>
<evidence type="ECO:0000256" key="1">
    <source>
        <dbReference type="ARBA" id="ARBA00022908"/>
    </source>
</evidence>
<dbReference type="GeneID" id="76630015"/>
<dbReference type="Proteomes" id="UP001596445">
    <property type="component" value="Unassembled WGS sequence"/>
</dbReference>
<dbReference type="PANTHER" id="PTHR30349:SF41">
    <property type="entry name" value="INTEGRASE_RECOMBINASE PROTEIN MJ0367-RELATED"/>
    <property type="match status" value="1"/>
</dbReference>
<proteinExistence type="predicted"/>
<dbReference type="CDD" id="cd00397">
    <property type="entry name" value="DNA_BRE_C"/>
    <property type="match status" value="1"/>
</dbReference>
<dbReference type="InterPro" id="IPR011010">
    <property type="entry name" value="DNA_brk_join_enz"/>
</dbReference>
<dbReference type="Pfam" id="PF00589">
    <property type="entry name" value="Phage_integrase"/>
    <property type="match status" value="1"/>
</dbReference>
<gene>
    <name evidence="7" type="ORF">ACFQQG_07585</name>
</gene>
<dbReference type="EMBL" id="JBHSZI010000001">
    <property type="protein sequence ID" value="MFC7058057.1"/>
    <property type="molecule type" value="Genomic_DNA"/>
</dbReference>
<feature type="domain" description="Tyr recombinase" evidence="5">
    <location>
        <begin position="136"/>
        <end position="328"/>
    </location>
</feature>
<evidence type="ECO:0000313" key="7">
    <source>
        <dbReference type="EMBL" id="MFC7058057.1"/>
    </source>
</evidence>
<keyword evidence="1" id="KW-0229">DNA integration</keyword>
<dbReference type="InterPro" id="IPR050090">
    <property type="entry name" value="Tyrosine_recombinase_XerCD"/>
</dbReference>
<dbReference type="AlphaFoldDB" id="A0ABD5W5R3"/>
<keyword evidence="2 4" id="KW-0238">DNA-binding</keyword>
<evidence type="ECO:0000259" key="5">
    <source>
        <dbReference type="PROSITE" id="PS51898"/>
    </source>
</evidence>
<name>A0ABD5W5R3_9EURY</name>
<dbReference type="PROSITE" id="PS51898">
    <property type="entry name" value="TYR_RECOMBINASE"/>
    <property type="match status" value="1"/>
</dbReference>
<evidence type="ECO:0000259" key="6">
    <source>
        <dbReference type="PROSITE" id="PS51900"/>
    </source>
</evidence>